<dbReference type="PANTHER" id="PTHR37909">
    <property type="entry name" value="S-ADENOSYL-L-METHIONINE-DEPENDENT METHYLTRANSFERASES SUPERFAMILY PROTEIN"/>
    <property type="match status" value="1"/>
</dbReference>
<dbReference type="Pfam" id="PF13578">
    <property type="entry name" value="Methyltransf_24"/>
    <property type="match status" value="1"/>
</dbReference>
<proteinExistence type="predicted"/>
<comment type="caution">
    <text evidence="1">The sequence shown here is derived from an EMBL/GenBank/DDBJ whole genome shotgun (WGS) entry which is preliminary data.</text>
</comment>
<dbReference type="InterPro" id="IPR029063">
    <property type="entry name" value="SAM-dependent_MTases_sf"/>
</dbReference>
<name>A0A918MED2_9ACTN</name>
<dbReference type="EMBL" id="BMTD01000015">
    <property type="protein sequence ID" value="GGV12434.1"/>
    <property type="molecule type" value="Genomic_DNA"/>
</dbReference>
<sequence length="215" mass="24203">MAKNVQTLLHSTSPYADFDGKGMSYDPQGWGSDHPVFAQEIERLAPALIVEVGTWKGASALHMGKLVQRLGMDCEIVCVDSFLGSMEHWISQRGKSDLNLEFGHPQLYYQFLFNVLHDGLEDIITPFASTSTQAAKILAHYSIQCDLAYIDAGHEYPDVLTDIEHYWPLVREGGAMIGDDFSNNWPGVMRAAREFSDTNGLPLNIYDYKWVLRKD</sequence>
<dbReference type="PANTHER" id="PTHR37909:SF1">
    <property type="entry name" value="S-ADENOSYL-L-METHIONINE-DEPENDENT METHYLTRANSFERASES SUPERFAMILY PROTEIN"/>
    <property type="match status" value="1"/>
</dbReference>
<evidence type="ECO:0000313" key="2">
    <source>
        <dbReference type="Proteomes" id="UP000618795"/>
    </source>
</evidence>
<dbReference type="Proteomes" id="UP000618795">
    <property type="component" value="Unassembled WGS sequence"/>
</dbReference>
<evidence type="ECO:0000313" key="1">
    <source>
        <dbReference type="EMBL" id="GGV12434.1"/>
    </source>
</evidence>
<dbReference type="RefSeq" id="WP_191876518.1">
    <property type="nucleotide sequence ID" value="NZ_BMTD01000015.1"/>
</dbReference>
<organism evidence="1 2">
    <name type="scientific">Streptomyces filipinensis</name>
    <dbReference type="NCBI Taxonomy" id="66887"/>
    <lineage>
        <taxon>Bacteria</taxon>
        <taxon>Bacillati</taxon>
        <taxon>Actinomycetota</taxon>
        <taxon>Actinomycetes</taxon>
        <taxon>Kitasatosporales</taxon>
        <taxon>Streptomycetaceae</taxon>
        <taxon>Streptomyces</taxon>
    </lineage>
</organism>
<keyword evidence="2" id="KW-1185">Reference proteome</keyword>
<accession>A0A918MED2</accession>
<dbReference type="Gene3D" id="3.40.50.150">
    <property type="entry name" value="Vaccinia Virus protein VP39"/>
    <property type="match status" value="1"/>
</dbReference>
<dbReference type="SUPFAM" id="SSF53335">
    <property type="entry name" value="S-adenosyl-L-methionine-dependent methyltransferases"/>
    <property type="match status" value="1"/>
</dbReference>
<gene>
    <name evidence="1" type="ORF">GCM10010260_58890</name>
</gene>
<reference evidence="1" key="1">
    <citation type="journal article" date="2014" name="Int. J. Syst. Evol. Microbiol.">
        <title>Complete genome sequence of Corynebacterium casei LMG S-19264T (=DSM 44701T), isolated from a smear-ripened cheese.</title>
        <authorList>
            <consortium name="US DOE Joint Genome Institute (JGI-PGF)"/>
            <person name="Walter F."/>
            <person name="Albersmeier A."/>
            <person name="Kalinowski J."/>
            <person name="Ruckert C."/>
        </authorList>
    </citation>
    <scope>NUCLEOTIDE SEQUENCE</scope>
    <source>
        <strain evidence="1">JCM 4369</strain>
    </source>
</reference>
<evidence type="ECO:0008006" key="3">
    <source>
        <dbReference type="Google" id="ProtNLM"/>
    </source>
</evidence>
<protein>
    <recommendedName>
        <fullName evidence="3">Methyltransferase</fullName>
    </recommendedName>
</protein>
<dbReference type="AlphaFoldDB" id="A0A918MED2"/>
<reference evidence="1" key="2">
    <citation type="submission" date="2020-09" db="EMBL/GenBank/DDBJ databases">
        <authorList>
            <person name="Sun Q."/>
            <person name="Ohkuma M."/>
        </authorList>
    </citation>
    <scope>NUCLEOTIDE SEQUENCE</scope>
    <source>
        <strain evidence="1">JCM 4369</strain>
    </source>
</reference>